<evidence type="ECO:0000256" key="3">
    <source>
        <dbReference type="ARBA" id="ARBA00023002"/>
    </source>
</evidence>
<dbReference type="InterPro" id="IPR051260">
    <property type="entry name" value="Diverse_substr_monoxygenases"/>
</dbReference>
<dbReference type="Proteomes" id="UP000004622">
    <property type="component" value="Unassembled WGS sequence"/>
</dbReference>
<evidence type="ECO:0000256" key="2">
    <source>
        <dbReference type="ARBA" id="ARBA00022643"/>
    </source>
</evidence>
<keyword evidence="2 6" id="KW-0288">FMN</keyword>
<evidence type="ECO:0000313" key="8">
    <source>
        <dbReference type="EMBL" id="EIM77001.1"/>
    </source>
</evidence>
<protein>
    <submittedName>
        <fullName evidence="8">Nitrilotriacetate monooxygenase component A</fullName>
    </submittedName>
</protein>
<keyword evidence="3" id="KW-0560">Oxidoreductase</keyword>
<dbReference type="RefSeq" id="WP_007007399.1">
    <property type="nucleotide sequence ID" value="NZ_AJXZ01000006.1"/>
</dbReference>
<dbReference type="GO" id="GO:0016705">
    <property type="term" value="F:oxidoreductase activity, acting on paired donors, with incorporation or reduction of molecular oxygen"/>
    <property type="evidence" value="ECO:0007669"/>
    <property type="project" value="InterPro"/>
</dbReference>
<evidence type="ECO:0000256" key="6">
    <source>
        <dbReference type="PIRSR" id="PIRSR000337-1"/>
    </source>
</evidence>
<evidence type="ECO:0000313" key="9">
    <source>
        <dbReference type="Proteomes" id="UP000004622"/>
    </source>
</evidence>
<sequence>MSDRIETGRRHLCIGFSLTATWLRGKDFTREDGTVEQKDTVAFYTDLAKRSEAAKLDFVFKPDTLNHNPAMVGKSSGFVGLDPTLMLATLARETDRIGLVTTASTTFNPPYVMARQIQSLHWLSDGRAGWNIVTSIEGAENFGLAEMPSPQERYAKAEEATEIVRQLWQSYPYEALCYEAGVEEKNAAPIDYTGDHFSVKGPLNVPGHRAGPPPLFQAGASDTGRNFAASVADAIFAATPDIHAGIDLRSDLQKRAVAQGRPADAVRVLPGLYFFLGKTREEAFEMHRAAHAFYDTQKRIDSVKSVLGLDLTGVEADRRVTPDMLPNPDRPVRSRTHADLLRRYIEREQPTVEVLLARPEVVGSAHWVSLGTVEDVVNDVEDWFREGAMDGFIALPGGSSQSVDLFFDEMVPMLVERGLFRKDYSGSTLREHLGLS</sequence>
<dbReference type="Pfam" id="PF00296">
    <property type="entry name" value="Bac_luciferase"/>
    <property type="match status" value="1"/>
</dbReference>
<dbReference type="EMBL" id="AJXZ01000006">
    <property type="protein sequence ID" value="EIM77001.1"/>
    <property type="molecule type" value="Genomic_DNA"/>
</dbReference>
<gene>
    <name evidence="8" type="ORF">A33O_04010</name>
</gene>
<evidence type="ECO:0000259" key="7">
    <source>
        <dbReference type="Pfam" id="PF00296"/>
    </source>
</evidence>
<dbReference type="InterPro" id="IPR011251">
    <property type="entry name" value="Luciferase-like_dom"/>
</dbReference>
<dbReference type="PANTHER" id="PTHR30011:SF16">
    <property type="entry name" value="C2H2 FINGER DOMAIN TRANSCRIPTION FACTOR (EUROFUNG)-RELATED"/>
    <property type="match status" value="1"/>
</dbReference>
<evidence type="ECO:0000256" key="1">
    <source>
        <dbReference type="ARBA" id="ARBA00022630"/>
    </source>
</evidence>
<proteinExistence type="inferred from homology"/>
<keyword evidence="4 8" id="KW-0503">Monooxygenase</keyword>
<feature type="binding site" evidence="6">
    <location>
        <position position="102"/>
    </location>
    <ligand>
        <name>FMN</name>
        <dbReference type="ChEBI" id="CHEBI:58210"/>
    </ligand>
</feature>
<comment type="similarity">
    <text evidence="5">Belongs to the NtaA/SnaA/DszA monooxygenase family.</text>
</comment>
<dbReference type="AlphaFoldDB" id="I5C599"/>
<feature type="binding site" evidence="6">
    <location>
        <position position="63"/>
    </location>
    <ligand>
        <name>FMN</name>
        <dbReference type="ChEBI" id="CHEBI:58210"/>
    </ligand>
</feature>
<accession>I5C599</accession>
<evidence type="ECO:0000256" key="5">
    <source>
        <dbReference type="ARBA" id="ARBA00033748"/>
    </source>
</evidence>
<comment type="caution">
    <text evidence="8">The sequence shown here is derived from an EMBL/GenBank/DDBJ whole genome shotgun (WGS) entry which is preliminary data.</text>
</comment>
<keyword evidence="1 6" id="KW-0285">Flavoprotein</keyword>
<dbReference type="InterPro" id="IPR016215">
    <property type="entry name" value="NTA_MOA"/>
</dbReference>
<dbReference type="NCBIfam" id="TIGR03860">
    <property type="entry name" value="FMN_nitrolo"/>
    <property type="match status" value="1"/>
</dbReference>
<reference evidence="8 9" key="1">
    <citation type="journal article" date="2012" name="J. Bacteriol.">
        <title>Genome Sequence of Nitratireductor aquibiodomus Strain RA22.</title>
        <authorList>
            <person name="Singh A."/>
            <person name="Jangir P.K."/>
            <person name="Kumari C."/>
            <person name="Sharma R."/>
        </authorList>
    </citation>
    <scope>NUCLEOTIDE SEQUENCE [LARGE SCALE GENOMIC DNA]</scope>
    <source>
        <strain evidence="8 9">RA22</strain>
    </source>
</reference>
<dbReference type="InterPro" id="IPR036661">
    <property type="entry name" value="Luciferase-like_sf"/>
</dbReference>
<dbReference type="PATRIC" id="fig|1189611.3.peg.825"/>
<feature type="domain" description="Luciferase-like" evidence="7">
    <location>
        <begin position="31"/>
        <end position="383"/>
    </location>
</feature>
<feature type="binding site" evidence="6">
    <location>
        <position position="154"/>
    </location>
    <ligand>
        <name>FMN</name>
        <dbReference type="ChEBI" id="CHEBI:58210"/>
    </ligand>
</feature>
<organism evidence="8 9">
    <name type="scientific">Nitratireductor aquibiodomus RA22</name>
    <dbReference type="NCBI Taxonomy" id="1189611"/>
    <lineage>
        <taxon>Bacteria</taxon>
        <taxon>Pseudomonadati</taxon>
        <taxon>Pseudomonadota</taxon>
        <taxon>Alphaproteobacteria</taxon>
        <taxon>Hyphomicrobiales</taxon>
        <taxon>Phyllobacteriaceae</taxon>
        <taxon>Nitratireductor</taxon>
    </lineage>
</organism>
<dbReference type="PANTHER" id="PTHR30011">
    <property type="entry name" value="ALKANESULFONATE MONOOXYGENASE-RELATED"/>
    <property type="match status" value="1"/>
</dbReference>
<dbReference type="PIRSF" id="PIRSF000337">
    <property type="entry name" value="NTA_MOA"/>
    <property type="match status" value="1"/>
</dbReference>
<name>I5C599_9HYPH</name>
<dbReference type="OrthoDB" id="9779442at2"/>
<dbReference type="Gene3D" id="3.20.20.30">
    <property type="entry name" value="Luciferase-like domain"/>
    <property type="match status" value="1"/>
</dbReference>
<dbReference type="GO" id="GO:0004497">
    <property type="term" value="F:monooxygenase activity"/>
    <property type="evidence" value="ECO:0007669"/>
    <property type="project" value="UniProtKB-KW"/>
</dbReference>
<feature type="binding site" evidence="6">
    <location>
        <position position="221"/>
    </location>
    <ligand>
        <name>FMN</name>
        <dbReference type="ChEBI" id="CHEBI:58210"/>
    </ligand>
</feature>
<dbReference type="SUPFAM" id="SSF51679">
    <property type="entry name" value="Bacterial luciferase-like"/>
    <property type="match status" value="1"/>
</dbReference>
<evidence type="ECO:0000256" key="4">
    <source>
        <dbReference type="ARBA" id="ARBA00023033"/>
    </source>
</evidence>